<evidence type="ECO:0000313" key="3">
    <source>
        <dbReference type="Proteomes" id="UP000540506"/>
    </source>
</evidence>
<proteinExistence type="predicted"/>
<protein>
    <submittedName>
        <fullName evidence="2">Uncharacterized protein</fullName>
    </submittedName>
</protein>
<keyword evidence="3" id="KW-1185">Reference proteome</keyword>
<dbReference type="Proteomes" id="UP000540506">
    <property type="component" value="Unassembled WGS sequence"/>
</dbReference>
<organism evidence="2 3">
    <name type="scientific">Kitasatospora kifunensis</name>
    <name type="common">Streptomyces kifunensis</name>
    <dbReference type="NCBI Taxonomy" id="58351"/>
    <lineage>
        <taxon>Bacteria</taxon>
        <taxon>Bacillati</taxon>
        <taxon>Actinomycetota</taxon>
        <taxon>Actinomycetes</taxon>
        <taxon>Kitasatosporales</taxon>
        <taxon>Streptomycetaceae</taxon>
        <taxon>Kitasatospora</taxon>
    </lineage>
</organism>
<evidence type="ECO:0000256" key="1">
    <source>
        <dbReference type="SAM" id="MobiDB-lite"/>
    </source>
</evidence>
<gene>
    <name evidence="2" type="ORF">FHR34_000162</name>
</gene>
<dbReference type="AlphaFoldDB" id="A0A7W7QX23"/>
<sequence length="39" mass="4373">MTITQHHTAPPDRLHGRPAVRSRMPSIRRTIRIGARASA</sequence>
<reference evidence="2 3" key="1">
    <citation type="submission" date="2020-08" db="EMBL/GenBank/DDBJ databases">
        <title>Sequencing the genomes of 1000 actinobacteria strains.</title>
        <authorList>
            <person name="Klenk H.-P."/>
        </authorList>
    </citation>
    <scope>NUCLEOTIDE SEQUENCE [LARGE SCALE GENOMIC DNA]</scope>
    <source>
        <strain evidence="2 3">DSM 41654</strain>
    </source>
</reference>
<evidence type="ECO:0000313" key="2">
    <source>
        <dbReference type="EMBL" id="MBB4921169.1"/>
    </source>
</evidence>
<dbReference type="EMBL" id="JACHJV010000001">
    <property type="protein sequence ID" value="MBB4921169.1"/>
    <property type="molecule type" value="Genomic_DNA"/>
</dbReference>
<name>A0A7W7QX23_KITKI</name>
<accession>A0A7W7QX23</accession>
<comment type="caution">
    <text evidence="2">The sequence shown here is derived from an EMBL/GenBank/DDBJ whole genome shotgun (WGS) entry which is preliminary data.</text>
</comment>
<feature type="region of interest" description="Disordered" evidence="1">
    <location>
        <begin position="1"/>
        <end position="39"/>
    </location>
</feature>